<dbReference type="SUPFAM" id="SSF49503">
    <property type="entry name" value="Cupredoxins"/>
    <property type="match status" value="1"/>
</dbReference>
<dbReference type="RefSeq" id="WP_150966926.1">
    <property type="nucleotide sequence ID" value="NZ_VZZJ01000048.1"/>
</dbReference>
<dbReference type="InterPro" id="IPR008972">
    <property type="entry name" value="Cupredoxin"/>
</dbReference>
<feature type="compositionally biased region" description="Gly residues" evidence="1">
    <location>
        <begin position="88"/>
        <end position="101"/>
    </location>
</feature>
<evidence type="ECO:0000313" key="2">
    <source>
        <dbReference type="EMBL" id="KAB1068599.1"/>
    </source>
</evidence>
<feature type="region of interest" description="Disordered" evidence="1">
    <location>
        <begin position="85"/>
        <end position="115"/>
    </location>
</feature>
<comment type="caution">
    <text evidence="2">The sequence shown here is derived from an EMBL/GenBank/DDBJ whole genome shotgun (WGS) entry which is preliminary data.</text>
</comment>
<dbReference type="InterPro" id="IPR052721">
    <property type="entry name" value="ET_Amicyanin"/>
</dbReference>
<gene>
    <name evidence="2" type="ORF">F6X51_26575</name>
</gene>
<dbReference type="Proteomes" id="UP000441523">
    <property type="component" value="Unassembled WGS sequence"/>
</dbReference>
<evidence type="ECO:0000313" key="3">
    <source>
        <dbReference type="Proteomes" id="UP000441523"/>
    </source>
</evidence>
<dbReference type="PANTHER" id="PTHR36507:SF1">
    <property type="entry name" value="BLL1555 PROTEIN"/>
    <property type="match status" value="1"/>
</dbReference>
<organism evidence="2 3">
    <name type="scientific">Methylobacterium planeticum</name>
    <dbReference type="NCBI Taxonomy" id="2615211"/>
    <lineage>
        <taxon>Bacteria</taxon>
        <taxon>Pseudomonadati</taxon>
        <taxon>Pseudomonadota</taxon>
        <taxon>Alphaproteobacteria</taxon>
        <taxon>Hyphomicrobiales</taxon>
        <taxon>Methylobacteriaceae</taxon>
        <taxon>Methylobacterium</taxon>
    </lineage>
</organism>
<name>A0A6N6MHV8_9HYPH</name>
<dbReference type="AlphaFoldDB" id="A0A6N6MHV8"/>
<dbReference type="Gene3D" id="2.60.40.420">
    <property type="entry name" value="Cupredoxins - blue copper proteins"/>
    <property type="match status" value="1"/>
</dbReference>
<sequence>MPKTLIVDITNNAFPPISIEAGQYVVWRNLDPYAHSVETRANEANYFNAGAMLPGETSSPILFEKPGTFNYICRFHTDMEGTVAVSGRSGGGTGDPGGHPGHGAHDGHGVDGHGGHSLHHYHGFVTGGRSGSKLFMTHTPVLADSRHNYQVILRGSFAKPEHAKIYEELRASDYGDQVVQIFHDHMSMPAIGAGEIKQLPNASVSYWPDGSQTTIGPVQVQVPGLEDVPVNLEEVIHFHQFDTEADYPDALSYILYGDEQDVFVDHYIDRAPGFHSVAKLAAAPVGWKGTGSMRFKVLGRSIRALPPRLVPRISIVDNAFHLFWLLPPGALVRQAQDPLIMRGAGAGANHVHPIEFEHGEKSEIAISRFVHFDIRLLNYGVLIV</sequence>
<evidence type="ECO:0008006" key="4">
    <source>
        <dbReference type="Google" id="ProtNLM"/>
    </source>
</evidence>
<evidence type="ECO:0000256" key="1">
    <source>
        <dbReference type="SAM" id="MobiDB-lite"/>
    </source>
</evidence>
<dbReference type="EMBL" id="VZZJ01000048">
    <property type="protein sequence ID" value="KAB1068599.1"/>
    <property type="molecule type" value="Genomic_DNA"/>
</dbReference>
<feature type="compositionally biased region" description="Basic and acidic residues" evidence="1">
    <location>
        <begin position="103"/>
        <end position="114"/>
    </location>
</feature>
<proteinExistence type="predicted"/>
<protein>
    <recommendedName>
        <fullName evidence="4">Blue (type 1) copper domain-containing protein</fullName>
    </recommendedName>
</protein>
<dbReference type="PANTHER" id="PTHR36507">
    <property type="entry name" value="BLL1555 PROTEIN"/>
    <property type="match status" value="1"/>
</dbReference>
<accession>A0A6N6MHV8</accession>
<keyword evidence="3" id="KW-1185">Reference proteome</keyword>
<reference evidence="2 3" key="1">
    <citation type="submission" date="2019-09" db="EMBL/GenBank/DDBJ databases">
        <title>YIM 132548 draft genome.</title>
        <authorList>
            <person name="Jiang L."/>
        </authorList>
    </citation>
    <scope>NUCLEOTIDE SEQUENCE [LARGE SCALE GENOMIC DNA]</scope>
    <source>
        <strain evidence="2 3">YIM 132548</strain>
    </source>
</reference>